<sequence>MDCKKMPEECRSIEEVRNEIDKIDKEIIRLFTSRDGLVKEIVKYKSDEEGIIARERKDFVIKQRGQWAEKHGLNPELFKKIYTLLIDNNIKKELEIFKSKTINKPE</sequence>
<dbReference type="GO" id="GO:0046417">
    <property type="term" value="P:chorismate metabolic process"/>
    <property type="evidence" value="ECO:0007669"/>
    <property type="project" value="InterPro"/>
</dbReference>
<dbReference type="EMBL" id="UOEP01000067">
    <property type="protein sequence ID" value="VAW17035.1"/>
    <property type="molecule type" value="Genomic_DNA"/>
</dbReference>
<dbReference type="Gene3D" id="1.20.59.10">
    <property type="entry name" value="Chorismate mutase"/>
    <property type="match status" value="1"/>
</dbReference>
<evidence type="ECO:0000256" key="1">
    <source>
        <dbReference type="ARBA" id="ARBA00023235"/>
    </source>
</evidence>
<evidence type="ECO:0000313" key="3">
    <source>
        <dbReference type="EMBL" id="VAW17035.1"/>
    </source>
</evidence>
<dbReference type="InterPro" id="IPR002701">
    <property type="entry name" value="CM_II_prokaryot"/>
</dbReference>
<dbReference type="PANTHER" id="PTHR38041">
    <property type="entry name" value="CHORISMATE MUTASE"/>
    <property type="match status" value="1"/>
</dbReference>
<dbReference type="GO" id="GO:0004106">
    <property type="term" value="F:chorismate mutase activity"/>
    <property type="evidence" value="ECO:0007669"/>
    <property type="project" value="InterPro"/>
</dbReference>
<protein>
    <recommendedName>
        <fullName evidence="2">Chorismate mutase domain-containing protein</fullName>
    </recommendedName>
</protein>
<dbReference type="AlphaFoldDB" id="A0A3B0TER5"/>
<reference evidence="3" key="1">
    <citation type="submission" date="2018-06" db="EMBL/GenBank/DDBJ databases">
        <authorList>
            <person name="Zhirakovskaya E."/>
        </authorList>
    </citation>
    <scope>NUCLEOTIDE SEQUENCE</scope>
</reference>
<organism evidence="3">
    <name type="scientific">hydrothermal vent metagenome</name>
    <dbReference type="NCBI Taxonomy" id="652676"/>
    <lineage>
        <taxon>unclassified sequences</taxon>
        <taxon>metagenomes</taxon>
        <taxon>ecological metagenomes</taxon>
    </lineage>
</organism>
<gene>
    <name evidence="3" type="ORF">MNBD_BACTEROID01-2008</name>
</gene>
<dbReference type="SUPFAM" id="SSF48600">
    <property type="entry name" value="Chorismate mutase II"/>
    <property type="match status" value="1"/>
</dbReference>
<dbReference type="GO" id="GO:0009697">
    <property type="term" value="P:salicylic acid biosynthetic process"/>
    <property type="evidence" value="ECO:0007669"/>
    <property type="project" value="TreeGrafter"/>
</dbReference>
<dbReference type="SMART" id="SM00830">
    <property type="entry name" value="CM_2"/>
    <property type="match status" value="1"/>
</dbReference>
<dbReference type="Pfam" id="PF01817">
    <property type="entry name" value="CM_2"/>
    <property type="match status" value="1"/>
</dbReference>
<proteinExistence type="predicted"/>
<feature type="domain" description="Chorismate mutase" evidence="2">
    <location>
        <begin position="7"/>
        <end position="97"/>
    </location>
</feature>
<evidence type="ECO:0000259" key="2">
    <source>
        <dbReference type="PROSITE" id="PS51168"/>
    </source>
</evidence>
<name>A0A3B0TER5_9ZZZZ</name>
<keyword evidence="1" id="KW-0413">Isomerase</keyword>
<dbReference type="InterPro" id="IPR036263">
    <property type="entry name" value="Chorismate_II_sf"/>
</dbReference>
<dbReference type="InterPro" id="IPR051331">
    <property type="entry name" value="Chorismate_mutase-related"/>
</dbReference>
<dbReference type="PROSITE" id="PS51168">
    <property type="entry name" value="CHORISMATE_MUT_2"/>
    <property type="match status" value="1"/>
</dbReference>
<accession>A0A3B0TER5</accession>
<dbReference type="PANTHER" id="PTHR38041:SF1">
    <property type="entry name" value="CHORISMATE MUTASE"/>
    <property type="match status" value="1"/>
</dbReference>
<dbReference type="InterPro" id="IPR036979">
    <property type="entry name" value="CM_dom_sf"/>
</dbReference>